<keyword evidence="2 9" id="KW-0547">Nucleotide-binding</keyword>
<feature type="binding site" evidence="10">
    <location>
        <position position="208"/>
    </location>
    <ligand>
        <name>GTP</name>
        <dbReference type="ChEBI" id="CHEBI:37565"/>
    </ligand>
</feature>
<evidence type="ECO:0000256" key="7">
    <source>
        <dbReference type="ARBA" id="ARBA00023136"/>
    </source>
</evidence>
<feature type="binding site" evidence="10">
    <location>
        <begin position="79"/>
        <end position="82"/>
    </location>
    <ligand>
        <name>GTP</name>
        <dbReference type="ChEBI" id="CHEBI:37565"/>
    </ligand>
</feature>
<sequence length="326" mass="37369">MSSRIYQITKPFRKTFEVANQEALRWFPGHMFKSMERMHAILKDVDCVIEVHDAKIPFSGRNPRFRDIISLRPHLLLLNKIDLADINAERRLSVENKLKSQGVDTIFYTDLRNYEKSLILKKEILPSAINLIESRPRYERTGLKEYNVMVIGVPNVGKSTFINAVRWSHIKKKGKATKVGAVAGVTRSVLTKIKVHTDPVTFIIDTPGILTPKIPTVDVGMKLAVCGCIPDHFIGQDNVVDYLLYWFNKHQRFEYVEKYGLIEPTDSVTEFLTQVAIKSKKVKKILDPDTNQYRYLPDFIAAAVIVLKDFREGALGVYFLDDNQLK</sequence>
<evidence type="ECO:0000256" key="3">
    <source>
        <dbReference type="ARBA" id="ARBA00022792"/>
    </source>
</evidence>
<dbReference type="InterPro" id="IPR023179">
    <property type="entry name" value="GTP-bd_ortho_bundle_sf"/>
</dbReference>
<evidence type="ECO:0000256" key="9">
    <source>
        <dbReference type="PIRNR" id="PIRNR006230"/>
    </source>
</evidence>
<keyword evidence="7" id="KW-0472">Membrane</keyword>
<evidence type="ECO:0000313" key="12">
    <source>
        <dbReference type="EMBL" id="KAK6165661.1"/>
    </source>
</evidence>
<gene>
    <name evidence="12" type="ORF">SNE40_022547</name>
</gene>
<dbReference type="GO" id="GO:0032543">
    <property type="term" value="P:mitochondrial translation"/>
    <property type="evidence" value="ECO:0007669"/>
    <property type="project" value="TreeGrafter"/>
</dbReference>
<proteinExistence type="inferred from homology"/>
<dbReference type="PIRSF" id="PIRSF006230">
    <property type="entry name" value="MG442"/>
    <property type="match status" value="1"/>
</dbReference>
<dbReference type="InterPro" id="IPR016478">
    <property type="entry name" value="GTPase_MTG1"/>
</dbReference>
<dbReference type="InterPro" id="IPR027417">
    <property type="entry name" value="P-loop_NTPase"/>
</dbReference>
<keyword evidence="3" id="KW-0999">Mitochondrion inner membrane</keyword>
<dbReference type="Pfam" id="PF01926">
    <property type="entry name" value="MMR_HSR1"/>
    <property type="match status" value="1"/>
</dbReference>
<organism evidence="12 13">
    <name type="scientific">Patella caerulea</name>
    <name type="common">Rayed Mediterranean limpet</name>
    <dbReference type="NCBI Taxonomy" id="87958"/>
    <lineage>
        <taxon>Eukaryota</taxon>
        <taxon>Metazoa</taxon>
        <taxon>Spiralia</taxon>
        <taxon>Lophotrochozoa</taxon>
        <taxon>Mollusca</taxon>
        <taxon>Gastropoda</taxon>
        <taxon>Patellogastropoda</taxon>
        <taxon>Patelloidea</taxon>
        <taxon>Patellidae</taxon>
        <taxon>Patella</taxon>
    </lineage>
</organism>
<dbReference type="PROSITE" id="PS51721">
    <property type="entry name" value="G_CP"/>
    <property type="match status" value="1"/>
</dbReference>
<name>A0AAN8G0L4_PATCE</name>
<evidence type="ECO:0000313" key="13">
    <source>
        <dbReference type="Proteomes" id="UP001347796"/>
    </source>
</evidence>
<evidence type="ECO:0000256" key="4">
    <source>
        <dbReference type="ARBA" id="ARBA00022946"/>
    </source>
</evidence>
<keyword evidence="4" id="KW-0809">Transit peptide</keyword>
<comment type="function">
    <text evidence="8 9">Plays a role in the regulation of the mitochondrial ribosome assembly and of translational activity. Displays mitochondrial GTPase activity.</text>
</comment>
<dbReference type="GO" id="GO:0003924">
    <property type="term" value="F:GTPase activity"/>
    <property type="evidence" value="ECO:0007669"/>
    <property type="project" value="TreeGrafter"/>
</dbReference>
<evidence type="ECO:0000256" key="2">
    <source>
        <dbReference type="ARBA" id="ARBA00022741"/>
    </source>
</evidence>
<keyword evidence="13" id="KW-1185">Reference proteome</keyword>
<comment type="caution">
    <text evidence="12">The sequence shown here is derived from an EMBL/GenBank/DDBJ whole genome shotgun (WGS) entry which is preliminary data.</text>
</comment>
<comment type="subcellular location">
    <subcellularLocation>
        <location evidence="1">Mitochondrion inner membrane</location>
        <topology evidence="1">Peripheral membrane protein</topology>
        <orientation evidence="1">Matrix side</orientation>
    </subcellularLocation>
</comment>
<evidence type="ECO:0000256" key="5">
    <source>
        <dbReference type="ARBA" id="ARBA00023128"/>
    </source>
</evidence>
<dbReference type="GO" id="GO:0005525">
    <property type="term" value="F:GTP binding"/>
    <property type="evidence" value="ECO:0007669"/>
    <property type="project" value="UniProtKB-KW"/>
</dbReference>
<dbReference type="GO" id="GO:0005743">
    <property type="term" value="C:mitochondrial inner membrane"/>
    <property type="evidence" value="ECO:0007669"/>
    <property type="project" value="UniProtKB-SubCell"/>
</dbReference>
<dbReference type="Proteomes" id="UP001347796">
    <property type="component" value="Unassembled WGS sequence"/>
</dbReference>
<reference evidence="12 13" key="1">
    <citation type="submission" date="2024-01" db="EMBL/GenBank/DDBJ databases">
        <title>The genome of the rayed Mediterranean limpet Patella caerulea (Linnaeus, 1758).</title>
        <authorList>
            <person name="Anh-Thu Weber A."/>
            <person name="Halstead-Nussloch G."/>
        </authorList>
    </citation>
    <scope>NUCLEOTIDE SEQUENCE [LARGE SCALE GENOMIC DNA]</scope>
    <source>
        <strain evidence="12">AATW-2023a</strain>
        <tissue evidence="12">Whole specimen</tissue>
    </source>
</reference>
<evidence type="ECO:0000256" key="10">
    <source>
        <dbReference type="PIRSR" id="PIRSR006230-1"/>
    </source>
</evidence>
<evidence type="ECO:0000256" key="1">
    <source>
        <dbReference type="ARBA" id="ARBA00004443"/>
    </source>
</evidence>
<keyword evidence="6 9" id="KW-0342">GTP-binding</keyword>
<comment type="similarity">
    <text evidence="9">Belongs to the TRAFAC class YlqF/YawG GTPase family. MTG1 subfamily.</text>
</comment>
<dbReference type="CDD" id="cd01856">
    <property type="entry name" value="YlqF"/>
    <property type="match status" value="1"/>
</dbReference>
<feature type="domain" description="CP-type G" evidence="11">
    <location>
        <begin position="32"/>
        <end position="212"/>
    </location>
</feature>
<dbReference type="AlphaFoldDB" id="A0AAN8G0L4"/>
<dbReference type="InterPro" id="IPR030378">
    <property type="entry name" value="G_CP_dom"/>
</dbReference>
<dbReference type="Gene3D" id="3.40.50.300">
    <property type="entry name" value="P-loop containing nucleotide triphosphate hydrolases"/>
    <property type="match status" value="1"/>
</dbReference>
<dbReference type="EMBL" id="JAZGQO010000021">
    <property type="protein sequence ID" value="KAK6165661.1"/>
    <property type="molecule type" value="Genomic_DNA"/>
</dbReference>
<accession>A0AAN8G0L4</accession>
<evidence type="ECO:0000256" key="6">
    <source>
        <dbReference type="ARBA" id="ARBA00023134"/>
    </source>
</evidence>
<dbReference type="FunFam" id="3.40.50.300:FF:000876">
    <property type="entry name" value="Mitochondrial GTPase 1"/>
    <property type="match status" value="1"/>
</dbReference>
<evidence type="ECO:0000256" key="8">
    <source>
        <dbReference type="ARBA" id="ARBA00045284"/>
    </source>
</evidence>
<dbReference type="PANTHER" id="PTHR45782:SF4">
    <property type="entry name" value="MITOCHONDRIAL RIBOSOME-ASSOCIATED GTPASE 1"/>
    <property type="match status" value="1"/>
</dbReference>
<protein>
    <recommendedName>
        <fullName evidence="9">Mitochondrial GTPase 1</fullName>
    </recommendedName>
</protein>
<dbReference type="SUPFAM" id="SSF52540">
    <property type="entry name" value="P-loop containing nucleoside triphosphate hydrolases"/>
    <property type="match status" value="1"/>
</dbReference>
<dbReference type="InterPro" id="IPR006073">
    <property type="entry name" value="GTP-bd"/>
</dbReference>
<dbReference type="PANTHER" id="PTHR45782">
    <property type="entry name" value="MITOCHONDRIAL RIBOSOME-ASSOCIATED GTPASE 1"/>
    <property type="match status" value="1"/>
</dbReference>
<feature type="binding site" evidence="10">
    <location>
        <begin position="155"/>
        <end position="160"/>
    </location>
    <ligand>
        <name>GTP</name>
        <dbReference type="ChEBI" id="CHEBI:37565"/>
    </ligand>
</feature>
<keyword evidence="5 9" id="KW-0496">Mitochondrion</keyword>
<evidence type="ECO:0000259" key="11">
    <source>
        <dbReference type="PROSITE" id="PS51721"/>
    </source>
</evidence>
<dbReference type="FunFam" id="1.10.1580.10:FF:000004">
    <property type="entry name" value="Mitochondrial GTPase 1"/>
    <property type="match status" value="1"/>
</dbReference>
<dbReference type="Gene3D" id="1.10.1580.10">
    <property type="match status" value="1"/>
</dbReference>